<proteinExistence type="predicted"/>
<dbReference type="AlphaFoldDB" id="A0A101NNF7"/>
<dbReference type="Pfam" id="PF14040">
    <property type="entry name" value="DNase_NucA_NucB"/>
    <property type="match status" value="1"/>
</dbReference>
<evidence type="ECO:0000313" key="3">
    <source>
        <dbReference type="EMBL" id="KUM96181.1"/>
    </source>
</evidence>
<keyword evidence="4" id="KW-1185">Reference proteome</keyword>
<name>A0A101NNF7_9ACTN</name>
<dbReference type="InterPro" id="IPR029476">
    <property type="entry name" value="DNase_NucA_NucB"/>
</dbReference>
<accession>A0A101NNF7</accession>
<feature type="chain" id="PRO_5039652924" description="Deoxyribonuclease NucA/NucB domain-containing protein" evidence="1">
    <location>
        <begin position="21"/>
        <end position="341"/>
    </location>
</feature>
<gene>
    <name evidence="3" type="ORF">AQI95_42675</name>
</gene>
<dbReference type="Proteomes" id="UP000053127">
    <property type="component" value="Unassembled WGS sequence"/>
</dbReference>
<reference evidence="3 4" key="1">
    <citation type="submission" date="2015-10" db="EMBL/GenBank/DDBJ databases">
        <title>Draft genome sequence of Streptomyces yokosukanensis DSM 40224, type strain for the species Streptomyces yokosukanensis.</title>
        <authorList>
            <person name="Ruckert C."/>
            <person name="Winkler A."/>
            <person name="Kalinowski J."/>
            <person name="Kampfer P."/>
            <person name="Glaeser S."/>
        </authorList>
    </citation>
    <scope>NUCLEOTIDE SEQUENCE [LARGE SCALE GENOMIC DNA]</scope>
    <source>
        <strain evidence="3 4">DSM 40224</strain>
    </source>
</reference>
<comment type="caution">
    <text evidence="3">The sequence shown here is derived from an EMBL/GenBank/DDBJ whole genome shotgun (WGS) entry which is preliminary data.</text>
</comment>
<sequence>MALAGLAALAAIGTSVGATAYAAPQSQPVLSVSLTPAHAQAAAPVQGRAAGAPSWCAPGPNEYNRTQACAVENGTLTVRLNKKVVGRLNFTVTQHIGLNVKSSRFAEKFSVTFTSGAGDVTGFLTELTATCGGTCRAVSHVPAEPTRVGGTVSGTIDYSDSTTTKNTTRTSYALAFTRPGYQSTPARWSSLNYRCDKGNKAGRTGNYGTGCVFPGFRPFETQQAALPGISKNIARIQKAGPHHYGAYGLHGAALHRTANGKTIADNRRVACGKRKAPTRGVSCDEYPFASTREGAANKSAKRGDWGWAWVPVSEQNKQRDILNNFYRNNRILDGDAFWVAV</sequence>
<dbReference type="STRING" id="67386.AQI95_42675"/>
<organism evidence="3 4">
    <name type="scientific">Streptomyces yokosukanensis</name>
    <dbReference type="NCBI Taxonomy" id="67386"/>
    <lineage>
        <taxon>Bacteria</taxon>
        <taxon>Bacillati</taxon>
        <taxon>Actinomycetota</taxon>
        <taxon>Actinomycetes</taxon>
        <taxon>Kitasatosporales</taxon>
        <taxon>Streptomycetaceae</taxon>
        <taxon>Streptomyces</taxon>
    </lineage>
</organism>
<evidence type="ECO:0000259" key="2">
    <source>
        <dbReference type="Pfam" id="PF14040"/>
    </source>
</evidence>
<keyword evidence="1" id="KW-0732">Signal</keyword>
<evidence type="ECO:0000313" key="4">
    <source>
        <dbReference type="Proteomes" id="UP000053127"/>
    </source>
</evidence>
<feature type="signal peptide" evidence="1">
    <location>
        <begin position="1"/>
        <end position="20"/>
    </location>
</feature>
<feature type="domain" description="Deoxyribonuclease NucA/NucB" evidence="2">
    <location>
        <begin position="264"/>
        <end position="339"/>
    </location>
</feature>
<protein>
    <recommendedName>
        <fullName evidence="2">Deoxyribonuclease NucA/NucB domain-containing protein</fullName>
    </recommendedName>
</protein>
<evidence type="ECO:0000256" key="1">
    <source>
        <dbReference type="SAM" id="SignalP"/>
    </source>
</evidence>
<dbReference type="EMBL" id="LMWN01000102">
    <property type="protein sequence ID" value="KUM96181.1"/>
    <property type="molecule type" value="Genomic_DNA"/>
</dbReference>